<gene>
    <name evidence="2" type="ORF">CPSG_03621</name>
</gene>
<accession>E9D223</accession>
<dbReference type="EMBL" id="GL636490">
    <property type="protein sequence ID" value="EFW19237.1"/>
    <property type="molecule type" value="Genomic_DNA"/>
</dbReference>
<dbReference type="HOGENOM" id="CLU_1434335_0_0_1"/>
<dbReference type="AlphaFoldDB" id="E9D223"/>
<proteinExistence type="predicted"/>
<reference evidence="3" key="2">
    <citation type="submission" date="2010-03" db="EMBL/GenBank/DDBJ databases">
        <title>The genome sequence of Coccidioides posadasii strain Silveira.</title>
        <authorList>
            <consortium name="The Broad Institute Genome Sequencing Center for Infectious Disease"/>
            <person name="Neafsey D."/>
            <person name="Orbach M."/>
            <person name="Henn M.R."/>
            <person name="Cole G.T."/>
            <person name="Galgiani J."/>
            <person name="Gardner M.J."/>
            <person name="Kirkland T.N."/>
            <person name="Taylor J.W."/>
            <person name="Young S.K."/>
            <person name="Zeng Q."/>
            <person name="Koehrsen M."/>
            <person name="Alvarado L."/>
            <person name="Berlin A."/>
            <person name="Borenstein D."/>
            <person name="Chapman S.B."/>
            <person name="Chen Z."/>
            <person name="Engels R."/>
            <person name="Freedman E."/>
            <person name="Gellesch M."/>
            <person name="Goldberg J."/>
            <person name="Griggs A."/>
            <person name="Gujja S."/>
            <person name="Heilman E."/>
            <person name="Heiman D."/>
            <person name="Howarth C."/>
            <person name="Jen D."/>
            <person name="Larson L."/>
            <person name="Mehta T."/>
            <person name="Neiman D."/>
            <person name="Park D."/>
            <person name="Pearson M."/>
            <person name="Richards J."/>
            <person name="Roberts A."/>
            <person name="Saif S."/>
            <person name="Shea T."/>
            <person name="Shenoy N."/>
            <person name="Sisk P."/>
            <person name="Stolte C."/>
            <person name="Sykes S."/>
            <person name="Walk T."/>
            <person name="White J."/>
            <person name="Yandava C."/>
            <person name="Haas B."/>
            <person name="Nusbaum C."/>
            <person name="Birren B."/>
        </authorList>
    </citation>
    <scope>NUCLEOTIDE SEQUENCE [LARGE SCALE GENOMIC DNA]</scope>
    <source>
        <strain evidence="3">RMSCC 757 / Silveira</strain>
    </source>
</reference>
<evidence type="ECO:0000256" key="1">
    <source>
        <dbReference type="SAM" id="MobiDB-lite"/>
    </source>
</evidence>
<feature type="region of interest" description="Disordered" evidence="1">
    <location>
        <begin position="130"/>
        <end position="158"/>
    </location>
</feature>
<dbReference type="VEuPathDB" id="FungiDB:CPSG_03621"/>
<evidence type="ECO:0000313" key="2">
    <source>
        <dbReference type="EMBL" id="EFW19237.1"/>
    </source>
</evidence>
<organism evidence="3">
    <name type="scientific">Coccidioides posadasii (strain RMSCC 757 / Silveira)</name>
    <name type="common">Valley fever fungus</name>
    <dbReference type="NCBI Taxonomy" id="443226"/>
    <lineage>
        <taxon>Eukaryota</taxon>
        <taxon>Fungi</taxon>
        <taxon>Dikarya</taxon>
        <taxon>Ascomycota</taxon>
        <taxon>Pezizomycotina</taxon>
        <taxon>Eurotiomycetes</taxon>
        <taxon>Eurotiomycetidae</taxon>
        <taxon>Onygenales</taxon>
        <taxon>Onygenaceae</taxon>
        <taxon>Coccidioides</taxon>
    </lineage>
</organism>
<sequence length="189" mass="20325">MLDWVHLSNLQAPFQLSLVVQACLFVLFGNGSRTTCFPPISPTPETPIQAIAGPASPPTPIMFKPSTTCAMSQMCFKSTSELQHEHEDESEPELGLSIAESLHAFHFNQALQDIEAVAFTAISLSVHEASTEPSLKTDERSTSTINHDSSPMCESCDTKSSPLPAAANSMKSMLLMSDIPMLVSVVASD</sequence>
<protein>
    <submittedName>
        <fullName evidence="2">Uncharacterized protein</fullName>
    </submittedName>
</protein>
<keyword evidence="3" id="KW-1185">Reference proteome</keyword>
<dbReference type="Proteomes" id="UP000002497">
    <property type="component" value="Unassembled WGS sequence"/>
</dbReference>
<name>E9D223_COCPS</name>
<evidence type="ECO:0000313" key="3">
    <source>
        <dbReference type="Proteomes" id="UP000002497"/>
    </source>
</evidence>
<reference evidence="3" key="1">
    <citation type="journal article" date="2010" name="Genome Res.">
        <title>Population genomic sequencing of Coccidioides fungi reveals recent hybridization and transposon control.</title>
        <authorList>
            <person name="Neafsey D.E."/>
            <person name="Barker B.M."/>
            <person name="Sharpton T.J."/>
            <person name="Stajich J.E."/>
            <person name="Park D.J."/>
            <person name="Whiston E."/>
            <person name="Hung C.-Y."/>
            <person name="McMahan C."/>
            <person name="White J."/>
            <person name="Sykes S."/>
            <person name="Heiman D."/>
            <person name="Young S."/>
            <person name="Zeng Q."/>
            <person name="Abouelleil A."/>
            <person name="Aftuck L."/>
            <person name="Bessette D."/>
            <person name="Brown A."/>
            <person name="FitzGerald M."/>
            <person name="Lui A."/>
            <person name="Macdonald J.P."/>
            <person name="Priest M."/>
            <person name="Orbach M.J."/>
            <person name="Galgiani J.N."/>
            <person name="Kirkland T.N."/>
            <person name="Cole G.T."/>
            <person name="Birren B.W."/>
            <person name="Henn M.R."/>
            <person name="Taylor J.W."/>
            <person name="Rounsley S.D."/>
        </authorList>
    </citation>
    <scope>NUCLEOTIDE SEQUENCE [LARGE SCALE GENOMIC DNA]</scope>
    <source>
        <strain evidence="3">RMSCC 757 / Silveira</strain>
    </source>
</reference>